<evidence type="ECO:0000256" key="14">
    <source>
        <dbReference type="ARBA" id="ARBA00047827"/>
    </source>
</evidence>
<comment type="subcellular location">
    <subcellularLocation>
        <location evidence="3">Endoplasmic reticulum membrane</location>
        <topology evidence="3">Peripheral membrane protein</topology>
    </subcellularLocation>
    <subcellularLocation>
        <location evidence="2">Microsome membrane</location>
        <topology evidence="2">Peripheral membrane protein</topology>
    </subcellularLocation>
</comment>
<evidence type="ECO:0000256" key="1">
    <source>
        <dbReference type="ARBA" id="ARBA00001971"/>
    </source>
</evidence>
<protein>
    <recommendedName>
        <fullName evidence="5">unspecific monooxygenase</fullName>
        <ecNumber evidence="5">1.14.14.1</ecNumber>
    </recommendedName>
</protein>
<dbReference type="InterPro" id="IPR001128">
    <property type="entry name" value="Cyt_P450"/>
</dbReference>
<proteinExistence type="inferred from homology"/>
<dbReference type="PANTHER" id="PTHR24292:SF103">
    <property type="entry name" value="CYTOCHROME P450 6BS1"/>
    <property type="match status" value="1"/>
</dbReference>
<dbReference type="InterPro" id="IPR050476">
    <property type="entry name" value="Insect_CytP450_Detox"/>
</dbReference>
<dbReference type="GO" id="GO:0005506">
    <property type="term" value="F:iron ion binding"/>
    <property type="evidence" value="ECO:0007669"/>
    <property type="project" value="InterPro"/>
</dbReference>
<comment type="catalytic activity">
    <reaction evidence="14">
        <text>an organic molecule + reduced [NADPH--hemoprotein reductase] + O2 = an alcohol + oxidized [NADPH--hemoprotein reductase] + H2O + H(+)</text>
        <dbReference type="Rhea" id="RHEA:17149"/>
        <dbReference type="Rhea" id="RHEA-COMP:11964"/>
        <dbReference type="Rhea" id="RHEA-COMP:11965"/>
        <dbReference type="ChEBI" id="CHEBI:15377"/>
        <dbReference type="ChEBI" id="CHEBI:15378"/>
        <dbReference type="ChEBI" id="CHEBI:15379"/>
        <dbReference type="ChEBI" id="CHEBI:30879"/>
        <dbReference type="ChEBI" id="CHEBI:57618"/>
        <dbReference type="ChEBI" id="CHEBI:58210"/>
        <dbReference type="ChEBI" id="CHEBI:142491"/>
        <dbReference type="EC" id="1.14.14.1"/>
    </reaction>
</comment>
<keyword evidence="13" id="KW-0472">Membrane</keyword>
<dbReference type="Pfam" id="PF00067">
    <property type="entry name" value="p450"/>
    <property type="match status" value="1"/>
</dbReference>
<keyword evidence="16" id="KW-1185">Reference proteome</keyword>
<evidence type="ECO:0000256" key="9">
    <source>
        <dbReference type="ARBA" id="ARBA00022848"/>
    </source>
</evidence>
<dbReference type="PANTHER" id="PTHR24292">
    <property type="entry name" value="CYTOCHROME P450"/>
    <property type="match status" value="1"/>
</dbReference>
<dbReference type="PRINTS" id="PR00463">
    <property type="entry name" value="EP450I"/>
</dbReference>
<keyword evidence="6" id="KW-0349">Heme</keyword>
<dbReference type="GO" id="GO:0016712">
    <property type="term" value="F:oxidoreductase activity, acting on paired donors, with incorporation or reduction of molecular oxygen, reduced flavin or flavoprotein as one donor, and incorporation of one atom of oxygen"/>
    <property type="evidence" value="ECO:0007669"/>
    <property type="project" value="UniProtKB-EC"/>
</dbReference>
<reference evidence="15 16" key="1">
    <citation type="submission" date="2023-11" db="EMBL/GenBank/DDBJ databases">
        <authorList>
            <person name="Okamura Y."/>
        </authorList>
    </citation>
    <scope>NUCLEOTIDE SEQUENCE [LARGE SCALE GENOMIC DNA]</scope>
</reference>
<name>A0AAV1J941_9NEOP</name>
<comment type="cofactor">
    <cofactor evidence="1">
        <name>heme</name>
        <dbReference type="ChEBI" id="CHEBI:30413"/>
    </cofactor>
</comment>
<dbReference type="PRINTS" id="PR00385">
    <property type="entry name" value="P450"/>
</dbReference>
<accession>A0AAV1J941</accession>
<dbReference type="EC" id="1.14.14.1" evidence="5"/>
<dbReference type="SUPFAM" id="SSF48264">
    <property type="entry name" value="Cytochrome P450"/>
    <property type="match status" value="1"/>
</dbReference>
<keyword evidence="9" id="KW-0492">Microsome</keyword>
<sequence length="210" mass="24722">MNSLNNEHSLFLTLRDMVFLKSKWQLVQYSLFELFPESFIKNFKSSRSGVWPIMKEIFDNIRKQRLDNLMEKRNDFINLLLELGKEGKLYGEELGMGENGRKRQIEIDFNENRMIAQLFIYFVAGFETASTTMSYAMHELAFHPEIQQEVQKEIDTVLAKHKNEFSYEAITEMHLLESVIKESLRLFPPAGVTHRMCTKDYIIPEVNVKI</sequence>
<dbReference type="GO" id="GO:0020037">
    <property type="term" value="F:heme binding"/>
    <property type="evidence" value="ECO:0007669"/>
    <property type="project" value="InterPro"/>
</dbReference>
<gene>
    <name evidence="15" type="ORF">LNINA_LOCUS4452</name>
</gene>
<dbReference type="Gene3D" id="1.10.630.10">
    <property type="entry name" value="Cytochrome P450"/>
    <property type="match status" value="1"/>
</dbReference>
<dbReference type="AlphaFoldDB" id="A0AAV1J941"/>
<organism evidence="15 16">
    <name type="scientific">Leptosia nina</name>
    <dbReference type="NCBI Taxonomy" id="320188"/>
    <lineage>
        <taxon>Eukaryota</taxon>
        <taxon>Metazoa</taxon>
        <taxon>Ecdysozoa</taxon>
        <taxon>Arthropoda</taxon>
        <taxon>Hexapoda</taxon>
        <taxon>Insecta</taxon>
        <taxon>Pterygota</taxon>
        <taxon>Neoptera</taxon>
        <taxon>Endopterygota</taxon>
        <taxon>Lepidoptera</taxon>
        <taxon>Glossata</taxon>
        <taxon>Ditrysia</taxon>
        <taxon>Papilionoidea</taxon>
        <taxon>Pieridae</taxon>
        <taxon>Pierinae</taxon>
        <taxon>Leptosia</taxon>
    </lineage>
</organism>
<evidence type="ECO:0000256" key="4">
    <source>
        <dbReference type="ARBA" id="ARBA00010617"/>
    </source>
</evidence>
<evidence type="ECO:0000256" key="7">
    <source>
        <dbReference type="ARBA" id="ARBA00022723"/>
    </source>
</evidence>
<comment type="caution">
    <text evidence="15">The sequence shown here is derived from an EMBL/GenBank/DDBJ whole genome shotgun (WGS) entry which is preliminary data.</text>
</comment>
<dbReference type="InterPro" id="IPR002401">
    <property type="entry name" value="Cyt_P450_E_grp-I"/>
</dbReference>
<keyword evidence="7" id="KW-0479">Metal-binding</keyword>
<evidence type="ECO:0000313" key="16">
    <source>
        <dbReference type="Proteomes" id="UP001497472"/>
    </source>
</evidence>
<evidence type="ECO:0000256" key="12">
    <source>
        <dbReference type="ARBA" id="ARBA00023033"/>
    </source>
</evidence>
<dbReference type="GO" id="GO:0005789">
    <property type="term" value="C:endoplasmic reticulum membrane"/>
    <property type="evidence" value="ECO:0007669"/>
    <property type="project" value="UniProtKB-SubCell"/>
</dbReference>
<evidence type="ECO:0000256" key="13">
    <source>
        <dbReference type="ARBA" id="ARBA00023136"/>
    </source>
</evidence>
<keyword evidence="12" id="KW-0503">Monooxygenase</keyword>
<evidence type="ECO:0000256" key="5">
    <source>
        <dbReference type="ARBA" id="ARBA00012109"/>
    </source>
</evidence>
<dbReference type="Proteomes" id="UP001497472">
    <property type="component" value="Unassembled WGS sequence"/>
</dbReference>
<evidence type="ECO:0000256" key="2">
    <source>
        <dbReference type="ARBA" id="ARBA00004174"/>
    </source>
</evidence>
<dbReference type="InterPro" id="IPR036396">
    <property type="entry name" value="Cyt_P450_sf"/>
</dbReference>
<evidence type="ECO:0000256" key="3">
    <source>
        <dbReference type="ARBA" id="ARBA00004406"/>
    </source>
</evidence>
<evidence type="ECO:0000256" key="6">
    <source>
        <dbReference type="ARBA" id="ARBA00022617"/>
    </source>
</evidence>
<evidence type="ECO:0000256" key="11">
    <source>
        <dbReference type="ARBA" id="ARBA00023004"/>
    </source>
</evidence>
<evidence type="ECO:0000313" key="15">
    <source>
        <dbReference type="EMBL" id="CAK1544731.1"/>
    </source>
</evidence>
<keyword evidence="10" id="KW-0560">Oxidoreductase</keyword>
<keyword evidence="8" id="KW-0256">Endoplasmic reticulum</keyword>
<dbReference type="EMBL" id="CAVLEF010000006">
    <property type="protein sequence ID" value="CAK1544731.1"/>
    <property type="molecule type" value="Genomic_DNA"/>
</dbReference>
<evidence type="ECO:0000256" key="10">
    <source>
        <dbReference type="ARBA" id="ARBA00023002"/>
    </source>
</evidence>
<evidence type="ECO:0000256" key="8">
    <source>
        <dbReference type="ARBA" id="ARBA00022824"/>
    </source>
</evidence>
<comment type="similarity">
    <text evidence="4">Belongs to the cytochrome P450 family.</text>
</comment>
<keyword evidence="11" id="KW-0408">Iron</keyword>